<keyword evidence="2" id="KW-1185">Reference proteome</keyword>
<protein>
    <submittedName>
        <fullName evidence="1">5852_t:CDS:1</fullName>
    </submittedName>
</protein>
<reference evidence="1" key="1">
    <citation type="submission" date="2021-06" db="EMBL/GenBank/DDBJ databases">
        <authorList>
            <person name="Kallberg Y."/>
            <person name="Tangrot J."/>
            <person name="Rosling A."/>
        </authorList>
    </citation>
    <scope>NUCLEOTIDE SEQUENCE</scope>
    <source>
        <strain evidence="1">FL130A</strain>
    </source>
</reference>
<accession>A0A9N9J5P8</accession>
<evidence type="ECO:0000313" key="2">
    <source>
        <dbReference type="Proteomes" id="UP000789508"/>
    </source>
</evidence>
<dbReference type="EMBL" id="CAJVPS010048087">
    <property type="protein sequence ID" value="CAG8764029.1"/>
    <property type="molecule type" value="Genomic_DNA"/>
</dbReference>
<gene>
    <name evidence="1" type="ORF">ALEPTO_LOCUS13782</name>
</gene>
<dbReference type="Proteomes" id="UP000789508">
    <property type="component" value="Unassembled WGS sequence"/>
</dbReference>
<sequence length="41" mass="4475">NMLATPDSNTVQDPQNKMETDLASTISANYDTPNILTYSQA</sequence>
<feature type="non-terminal residue" evidence="1">
    <location>
        <position position="1"/>
    </location>
</feature>
<comment type="caution">
    <text evidence="1">The sequence shown here is derived from an EMBL/GenBank/DDBJ whole genome shotgun (WGS) entry which is preliminary data.</text>
</comment>
<evidence type="ECO:0000313" key="1">
    <source>
        <dbReference type="EMBL" id="CAG8764029.1"/>
    </source>
</evidence>
<proteinExistence type="predicted"/>
<name>A0A9N9J5P8_9GLOM</name>
<dbReference type="AlphaFoldDB" id="A0A9N9J5P8"/>
<organism evidence="1 2">
    <name type="scientific">Ambispora leptoticha</name>
    <dbReference type="NCBI Taxonomy" id="144679"/>
    <lineage>
        <taxon>Eukaryota</taxon>
        <taxon>Fungi</taxon>
        <taxon>Fungi incertae sedis</taxon>
        <taxon>Mucoromycota</taxon>
        <taxon>Glomeromycotina</taxon>
        <taxon>Glomeromycetes</taxon>
        <taxon>Archaeosporales</taxon>
        <taxon>Ambisporaceae</taxon>
        <taxon>Ambispora</taxon>
    </lineage>
</organism>